<feature type="compositionally biased region" description="Polar residues" evidence="1">
    <location>
        <begin position="1"/>
        <end position="21"/>
    </location>
</feature>
<feature type="compositionally biased region" description="Gly residues" evidence="1">
    <location>
        <begin position="49"/>
        <end position="58"/>
    </location>
</feature>
<evidence type="ECO:0000313" key="3">
    <source>
        <dbReference type="Proteomes" id="UP000036403"/>
    </source>
</evidence>
<dbReference type="Proteomes" id="UP000036403">
    <property type="component" value="Unassembled WGS sequence"/>
</dbReference>
<feature type="non-terminal residue" evidence="2">
    <location>
        <position position="1"/>
    </location>
</feature>
<sequence length="106" mass="11393">STQKSIGSNETVHSNSTTVAQTTTSNSSGNNESDMRENGNGDVNHVHGTGNGSVGGGANNSEPRSEGLNLKMSVKELREQLAKRKKYDPKKESIGFKDKFDIVQKL</sequence>
<feature type="compositionally biased region" description="Low complexity" evidence="1">
    <location>
        <begin position="22"/>
        <end position="31"/>
    </location>
</feature>
<accession>A0A0J7KRG2</accession>
<protein>
    <submittedName>
        <fullName evidence="2">Na+ h+ exchange regulatory cofactor nhe-rf2-like protein</fullName>
    </submittedName>
</protein>
<name>A0A0J7KRG2_LASNI</name>
<keyword evidence="3" id="KW-1185">Reference proteome</keyword>
<organism evidence="2 3">
    <name type="scientific">Lasius niger</name>
    <name type="common">Black garden ant</name>
    <dbReference type="NCBI Taxonomy" id="67767"/>
    <lineage>
        <taxon>Eukaryota</taxon>
        <taxon>Metazoa</taxon>
        <taxon>Ecdysozoa</taxon>
        <taxon>Arthropoda</taxon>
        <taxon>Hexapoda</taxon>
        <taxon>Insecta</taxon>
        <taxon>Pterygota</taxon>
        <taxon>Neoptera</taxon>
        <taxon>Endopterygota</taxon>
        <taxon>Hymenoptera</taxon>
        <taxon>Apocrita</taxon>
        <taxon>Aculeata</taxon>
        <taxon>Formicoidea</taxon>
        <taxon>Formicidae</taxon>
        <taxon>Formicinae</taxon>
        <taxon>Lasius</taxon>
        <taxon>Lasius</taxon>
    </lineage>
</organism>
<reference evidence="2 3" key="1">
    <citation type="submission" date="2015-04" db="EMBL/GenBank/DDBJ databases">
        <title>Lasius niger genome sequencing.</title>
        <authorList>
            <person name="Konorov E.A."/>
            <person name="Nikitin M.A."/>
            <person name="Kirill M.V."/>
            <person name="Chang P."/>
        </authorList>
    </citation>
    <scope>NUCLEOTIDE SEQUENCE [LARGE SCALE GENOMIC DNA]</scope>
    <source>
        <tissue evidence="2">Whole</tissue>
    </source>
</reference>
<evidence type="ECO:0000313" key="2">
    <source>
        <dbReference type="EMBL" id="KMQ92886.1"/>
    </source>
</evidence>
<feature type="region of interest" description="Disordered" evidence="1">
    <location>
        <begin position="1"/>
        <end position="70"/>
    </location>
</feature>
<evidence type="ECO:0000256" key="1">
    <source>
        <dbReference type="SAM" id="MobiDB-lite"/>
    </source>
</evidence>
<proteinExistence type="predicted"/>
<gene>
    <name evidence="2" type="ORF">RF55_7073</name>
</gene>
<dbReference type="EMBL" id="LBMM01004026">
    <property type="protein sequence ID" value="KMQ92886.1"/>
    <property type="molecule type" value="Genomic_DNA"/>
</dbReference>
<dbReference type="OrthoDB" id="10007415at2759"/>
<dbReference type="AlphaFoldDB" id="A0A0J7KRG2"/>
<dbReference type="PaxDb" id="67767-A0A0J7KRG2"/>
<comment type="caution">
    <text evidence="2">The sequence shown here is derived from an EMBL/GenBank/DDBJ whole genome shotgun (WGS) entry which is preliminary data.</text>
</comment>
<dbReference type="STRING" id="67767.A0A0J7KRG2"/>